<dbReference type="EMBL" id="CAJVPM010002852">
    <property type="protein sequence ID" value="CAG8493609.1"/>
    <property type="molecule type" value="Genomic_DNA"/>
</dbReference>
<name>A0ACA9KWT9_9GLOM</name>
<organism evidence="1 2">
    <name type="scientific">Scutellospora calospora</name>
    <dbReference type="NCBI Taxonomy" id="85575"/>
    <lineage>
        <taxon>Eukaryota</taxon>
        <taxon>Fungi</taxon>
        <taxon>Fungi incertae sedis</taxon>
        <taxon>Mucoromycota</taxon>
        <taxon>Glomeromycotina</taxon>
        <taxon>Glomeromycetes</taxon>
        <taxon>Diversisporales</taxon>
        <taxon>Gigasporaceae</taxon>
        <taxon>Scutellospora</taxon>
    </lineage>
</organism>
<comment type="caution">
    <text evidence="1">The sequence shown here is derived from an EMBL/GenBank/DDBJ whole genome shotgun (WGS) entry which is preliminary data.</text>
</comment>
<sequence>MEINISLLPEQSSSNKATSAHQTNLDRSEIQVHQLPCNINHNGKANIENYFLVNALDDKTNQDIYTLMDEPTNPKETLYETFFRGRRLIGKDVILDDEYEGCIFKESLHKSNEEMRNWETSLKFNSFMVWEHNTIPQPSNNRLLSSLDWLEVSNAVHEPAFSDNDPIVLADN</sequence>
<proteinExistence type="predicted"/>
<evidence type="ECO:0000313" key="1">
    <source>
        <dbReference type="EMBL" id="CAG8493609.1"/>
    </source>
</evidence>
<accession>A0ACA9KWT9</accession>
<evidence type="ECO:0000313" key="2">
    <source>
        <dbReference type="Proteomes" id="UP000789860"/>
    </source>
</evidence>
<gene>
    <name evidence="1" type="ORF">SCALOS_LOCUS2933</name>
</gene>
<reference evidence="1" key="1">
    <citation type="submission" date="2021-06" db="EMBL/GenBank/DDBJ databases">
        <authorList>
            <person name="Kallberg Y."/>
            <person name="Tangrot J."/>
            <person name="Rosling A."/>
        </authorList>
    </citation>
    <scope>NUCLEOTIDE SEQUENCE</scope>
    <source>
        <strain evidence="1">AU212A</strain>
    </source>
</reference>
<dbReference type="Proteomes" id="UP000789860">
    <property type="component" value="Unassembled WGS sequence"/>
</dbReference>
<protein>
    <submittedName>
        <fullName evidence="1">11325_t:CDS:1</fullName>
    </submittedName>
</protein>
<keyword evidence="2" id="KW-1185">Reference proteome</keyword>